<keyword evidence="3" id="KW-1185">Reference proteome</keyword>
<sequence length="230" mass="27103">MAYIEWYKKSSRDQGGYYDNYKNKHSSQSRQQIQTRQEVIKRHKILTQYWKRMVSEAEKLPQKEGANFRMRWLYGGTNYRRLVEPLDIADYYKKGHKDYMTRARSHHYVLLEKWYDDDDDARRANGERTKACTLTVDSCFWARVEEAIVSCGVLRDGESGSEIKRLSRDSLVGFEGYVMDLIEKFGASPEIFLAGSSFMRWWEEYTSVVGGDLGGSRLAHFMRIDYLNYV</sequence>
<dbReference type="OrthoDB" id="438440at2759"/>
<dbReference type="Proteomes" id="UP000653305">
    <property type="component" value="Unassembled WGS sequence"/>
</dbReference>
<name>A0A830CDS5_9LAMI</name>
<dbReference type="InterPro" id="IPR044603">
    <property type="entry name" value="SAG101-like"/>
</dbReference>
<dbReference type="GO" id="GO:0052689">
    <property type="term" value="F:carboxylic ester hydrolase activity"/>
    <property type="evidence" value="ECO:0007669"/>
    <property type="project" value="InterPro"/>
</dbReference>
<dbReference type="EMBL" id="BMAC01000547">
    <property type="protein sequence ID" value="GFP98887.1"/>
    <property type="molecule type" value="Genomic_DNA"/>
</dbReference>
<feature type="domain" description="EDS1 EP" evidence="1">
    <location>
        <begin position="3"/>
        <end position="211"/>
    </location>
</feature>
<protein>
    <submittedName>
        <fullName evidence="2">Senescence-associated carboxylesterase 101</fullName>
    </submittedName>
</protein>
<dbReference type="PANTHER" id="PTHR46898">
    <property type="entry name" value="SENESCENCE-ASSOCIATED CARBOXYLESTERASE 101"/>
    <property type="match status" value="1"/>
</dbReference>
<gene>
    <name evidence="2" type="ORF">PHJA_002032600</name>
</gene>
<evidence type="ECO:0000313" key="3">
    <source>
        <dbReference type="Proteomes" id="UP000653305"/>
    </source>
</evidence>
<dbReference type="PANTHER" id="PTHR46898:SF3">
    <property type="entry name" value="FUNGAL LIPASE-LIKE DOMAIN-CONTAINING PROTEIN"/>
    <property type="match status" value="1"/>
</dbReference>
<proteinExistence type="predicted"/>
<accession>A0A830CDS5</accession>
<dbReference type="GO" id="GO:0006952">
    <property type="term" value="P:defense response"/>
    <property type="evidence" value="ECO:0007669"/>
    <property type="project" value="InterPro"/>
</dbReference>
<organism evidence="2 3">
    <name type="scientific">Phtheirospermum japonicum</name>
    <dbReference type="NCBI Taxonomy" id="374723"/>
    <lineage>
        <taxon>Eukaryota</taxon>
        <taxon>Viridiplantae</taxon>
        <taxon>Streptophyta</taxon>
        <taxon>Embryophyta</taxon>
        <taxon>Tracheophyta</taxon>
        <taxon>Spermatophyta</taxon>
        <taxon>Magnoliopsida</taxon>
        <taxon>eudicotyledons</taxon>
        <taxon>Gunneridae</taxon>
        <taxon>Pentapetalae</taxon>
        <taxon>asterids</taxon>
        <taxon>lamiids</taxon>
        <taxon>Lamiales</taxon>
        <taxon>Orobanchaceae</taxon>
        <taxon>Orobanchaceae incertae sedis</taxon>
        <taxon>Phtheirospermum</taxon>
    </lineage>
</organism>
<reference evidence="2" key="1">
    <citation type="submission" date="2020-07" db="EMBL/GenBank/DDBJ databases">
        <title>Ethylene signaling mediates host invasion by parasitic plants.</title>
        <authorList>
            <person name="Yoshida S."/>
        </authorList>
    </citation>
    <scope>NUCLEOTIDE SEQUENCE</scope>
    <source>
        <strain evidence="2">Okayama</strain>
    </source>
</reference>
<dbReference type="AlphaFoldDB" id="A0A830CDS5"/>
<dbReference type="InterPro" id="IPR041266">
    <property type="entry name" value="EDS1_EP"/>
</dbReference>
<comment type="caution">
    <text evidence="2">The sequence shown here is derived from an EMBL/GenBank/DDBJ whole genome shotgun (WGS) entry which is preliminary data.</text>
</comment>
<evidence type="ECO:0000259" key="1">
    <source>
        <dbReference type="Pfam" id="PF18117"/>
    </source>
</evidence>
<dbReference type="Pfam" id="PF18117">
    <property type="entry name" value="EDS1_EP"/>
    <property type="match status" value="1"/>
</dbReference>
<evidence type="ECO:0000313" key="2">
    <source>
        <dbReference type="EMBL" id="GFP98887.1"/>
    </source>
</evidence>